<protein>
    <submittedName>
        <fullName evidence="1">Uncharacterized protein</fullName>
    </submittedName>
</protein>
<organism evidence="1 2">
    <name type="scientific">Candidatus Nitrosotenuis uzonensis</name>
    <dbReference type="NCBI Taxonomy" id="1407055"/>
    <lineage>
        <taxon>Archaea</taxon>
        <taxon>Nitrososphaerota</taxon>
        <taxon>Candidatus Nitrosotenuis</taxon>
    </lineage>
</organism>
<sequence length="69" mass="7928">MKICSICHKISATDDNHTDCKEKLRIELEAEDFKKSIPEKLDMAKNANDIQPDLKALMDHMAKEKKIQS</sequence>
<dbReference type="RefSeq" id="WP_205098441.1">
    <property type="nucleotide sequence ID" value="NZ_CAJNAQ010000002.1"/>
</dbReference>
<dbReference type="Proteomes" id="UP000655759">
    <property type="component" value="Unassembled WGS sequence"/>
</dbReference>
<comment type="caution">
    <text evidence="1">The sequence shown here is derived from an EMBL/GenBank/DDBJ whole genome shotgun (WGS) entry which is preliminary data.</text>
</comment>
<dbReference type="EMBL" id="CAJNAQ010000002">
    <property type="protein sequence ID" value="CAE6489150.1"/>
    <property type="molecule type" value="Genomic_DNA"/>
</dbReference>
<dbReference type="AlphaFoldDB" id="A0A812F387"/>
<proteinExistence type="predicted"/>
<name>A0A812F387_9ARCH</name>
<gene>
    <name evidence="1" type="ORF">NUZ5A_20573</name>
</gene>
<reference evidence="1" key="1">
    <citation type="submission" date="2021-02" db="EMBL/GenBank/DDBJ databases">
        <authorList>
            <person name="Han P."/>
        </authorList>
    </citation>
    <scope>NUCLEOTIDE SEQUENCE</scope>
    <source>
        <strain evidence="1">Candidatus Nitrosotenuis uzonensis 5A</strain>
    </source>
</reference>
<accession>A0A812F387</accession>
<evidence type="ECO:0000313" key="2">
    <source>
        <dbReference type="Proteomes" id="UP000655759"/>
    </source>
</evidence>
<evidence type="ECO:0000313" key="1">
    <source>
        <dbReference type="EMBL" id="CAE6489150.1"/>
    </source>
</evidence>